<name>A0A0F7SZ46_PHARH</name>
<dbReference type="EMBL" id="LN483332">
    <property type="protein sequence ID" value="CED85593.1"/>
    <property type="molecule type" value="Genomic_DNA"/>
</dbReference>
<organism evidence="2">
    <name type="scientific">Phaffia rhodozyma</name>
    <name type="common">Yeast</name>
    <name type="synonym">Xanthophyllomyces dendrorhous</name>
    <dbReference type="NCBI Taxonomy" id="264483"/>
    <lineage>
        <taxon>Eukaryota</taxon>
        <taxon>Fungi</taxon>
        <taxon>Dikarya</taxon>
        <taxon>Basidiomycota</taxon>
        <taxon>Agaricomycotina</taxon>
        <taxon>Tremellomycetes</taxon>
        <taxon>Cystofilobasidiales</taxon>
        <taxon>Mrakiaceae</taxon>
        <taxon>Phaffia</taxon>
    </lineage>
</organism>
<reference evidence="2" key="1">
    <citation type="submission" date="2014-08" db="EMBL/GenBank/DDBJ databases">
        <authorList>
            <person name="Sharma Rahul"/>
            <person name="Thines Marco"/>
        </authorList>
    </citation>
    <scope>NUCLEOTIDE SEQUENCE</scope>
</reference>
<feature type="compositionally biased region" description="Polar residues" evidence="1">
    <location>
        <begin position="36"/>
        <end position="47"/>
    </location>
</feature>
<evidence type="ECO:0000313" key="2">
    <source>
        <dbReference type="EMBL" id="CED85593.1"/>
    </source>
</evidence>
<feature type="region of interest" description="Disordered" evidence="1">
    <location>
        <begin position="36"/>
        <end position="55"/>
    </location>
</feature>
<sequence length="351" mass="39559">MGFTNRFRPNDLTYEVEQQVFVGDIRVSYKAPNYEQTPSYSSLNPSNEPDAPPYRSDDNSLPSFFPIHDFKSAPLISISETVDYLLLLGAFAKLKDEVVSVPTDYSLIDASVDPNNEFKLAIFVKRALNRFEVWWNAMESVRAKDTLPVNCAFCGNINIVPWVTLPRPNEFRLVDSRTKTAMALPAVGQGWAQIGFKMNCTICDETFGRDELKVRKLADDLGRCLLGKEGGFLPQLSLSHITGFTQSSETAVVMNQWLLAELSSHFPNPSDPSAKFDLGSDQLNEERKTEVREFFRGGMKSVQEIWDDHNRKIGLDIRKNAALEKTMKEFWGRYASTEARFGVDLTGASNL</sequence>
<proteinExistence type="predicted"/>
<protein>
    <submittedName>
        <fullName evidence="2">Uncharacterized protein</fullName>
    </submittedName>
</protein>
<evidence type="ECO:0000256" key="1">
    <source>
        <dbReference type="SAM" id="MobiDB-lite"/>
    </source>
</evidence>
<dbReference type="AlphaFoldDB" id="A0A0F7SZ46"/>
<accession>A0A0F7SZ46</accession>